<keyword evidence="2" id="KW-0472">Membrane</keyword>
<protein>
    <submittedName>
        <fullName evidence="4">Glycoside hydrolase, superfamily</fullName>
    </submittedName>
</protein>
<evidence type="ECO:0000313" key="5">
    <source>
        <dbReference type="Proteomes" id="UP000054845"/>
    </source>
</evidence>
<keyword evidence="4" id="KW-0378">Hydrolase</keyword>
<feature type="transmembrane region" description="Helical" evidence="2">
    <location>
        <begin position="660"/>
        <end position="686"/>
    </location>
</feature>
<keyword evidence="5" id="KW-1185">Reference proteome</keyword>
<name>A0A0P1BCP8_9BASI</name>
<dbReference type="InterPro" id="IPR017853">
    <property type="entry name" value="GH"/>
</dbReference>
<dbReference type="InterPro" id="IPR031728">
    <property type="entry name" value="GlcAase_C"/>
</dbReference>
<evidence type="ECO:0000256" key="1">
    <source>
        <dbReference type="SAM" id="MobiDB-lite"/>
    </source>
</evidence>
<dbReference type="Gene3D" id="3.20.20.80">
    <property type="entry name" value="Glycosidases"/>
    <property type="match status" value="1"/>
</dbReference>
<sequence length="794" mass="84829">MTEPGRAFTITYYGTAVLSRRHSHLLFRLDERSLFLFSPLHSLVIGTDIASNPGSSQREDRSLVSRAGLSRQHTRTMIISPLRPAAALASALALASTAFAADLTISAPTNAQDAGSLSVVLAPSYAGMGIEPSNLLSFTGTTSRNELTYQLLANLGNYTGKPSHIRLGGNSGDNMLYNANVNSYTLIDNPNSSGQGVVATDAYYYGPNYYKALDMLPKGTPITYGLNLAYTGSDAFDRIVEQAKITFSSLQNVEIVGLEIGNEPDLFFVNGYRPQSWTSADYGVEWSQRAAAIYNEVLKPLNLPSNFFEPAATATTATDHGHQFRISNLVDTEVATGNGIYVAGWNQHDYYYYVNVSTYTLTADLLLDFSTTRSQLSEWSRQAQQAAVTGKPYYLREMGSVGPGGLPGISETFANTLWTFNFFLYAATQQMSSVQMHLTDVSLGSPWQPTTINGIAPHVRSSYYAYAAMAQIIGAKCNTRIGSIDVSGPSSYNNRLTAYGSYQNNKLNAIVLINSQTTQSTSSNKPSLAVDFQVPGFTGTAYVSTLIASGTDSSKGTTWNGMSYEQSNNGAPTRSGPAVQQVQINNGVVSVNIRDGSAIVVAFGSALGSDTTVDDKACNALASTSSEGGATSTDGSTGAAPTFKATNGFRSDQVLTKEQIIGIAAGGGAFIIIALISIIALCVVCCRRRSRRRQALAAGAAASYEPKGANGDEGYTYGNLGGYKSGYARPYDSPKPYRESGGFDSPRTYAGSGYDSPRRKDYPIEMEATSPRFANAARHQSDNASAGSRRPLIA</sequence>
<feature type="region of interest" description="Disordered" evidence="1">
    <location>
        <begin position="557"/>
        <end position="577"/>
    </location>
</feature>
<dbReference type="SUPFAM" id="SSF51445">
    <property type="entry name" value="(Trans)glycosidases"/>
    <property type="match status" value="1"/>
</dbReference>
<reference evidence="4 5" key="1">
    <citation type="submission" date="2014-09" db="EMBL/GenBank/DDBJ databases">
        <authorList>
            <person name="Magalhaes I.L.F."/>
            <person name="Oliveira U."/>
            <person name="Santos F.R."/>
            <person name="Vidigal T.H.D.A."/>
            <person name="Brescovit A.D."/>
            <person name="Santos A.J."/>
        </authorList>
    </citation>
    <scope>NUCLEOTIDE SEQUENCE [LARGE SCALE GENOMIC DNA]</scope>
</reference>
<evidence type="ECO:0000256" key="2">
    <source>
        <dbReference type="SAM" id="Phobius"/>
    </source>
</evidence>
<dbReference type="OrthoDB" id="2796951at2759"/>
<dbReference type="Proteomes" id="UP000054845">
    <property type="component" value="Unassembled WGS sequence"/>
</dbReference>
<organism evidence="4 5">
    <name type="scientific">Ceraceosorus bombacis</name>
    <dbReference type="NCBI Taxonomy" id="401625"/>
    <lineage>
        <taxon>Eukaryota</taxon>
        <taxon>Fungi</taxon>
        <taxon>Dikarya</taxon>
        <taxon>Basidiomycota</taxon>
        <taxon>Ustilaginomycotina</taxon>
        <taxon>Exobasidiomycetes</taxon>
        <taxon>Ceraceosorales</taxon>
        <taxon>Ceraceosoraceae</taxon>
        <taxon>Ceraceosorus</taxon>
    </lineage>
</organism>
<dbReference type="InterPro" id="IPR013780">
    <property type="entry name" value="Glyco_hydro_b"/>
</dbReference>
<evidence type="ECO:0000313" key="4">
    <source>
        <dbReference type="EMBL" id="CEH13605.1"/>
    </source>
</evidence>
<evidence type="ECO:0000259" key="3">
    <source>
        <dbReference type="Pfam" id="PF16862"/>
    </source>
</evidence>
<dbReference type="AlphaFoldDB" id="A0A0P1BCP8"/>
<keyword evidence="2" id="KW-0812">Transmembrane</keyword>
<dbReference type="GO" id="GO:0016787">
    <property type="term" value="F:hydrolase activity"/>
    <property type="evidence" value="ECO:0007669"/>
    <property type="project" value="UniProtKB-KW"/>
</dbReference>
<accession>A0A0P1BCP8</accession>
<keyword evidence="2" id="KW-1133">Transmembrane helix</keyword>
<dbReference type="EMBL" id="CCYA01000221">
    <property type="protein sequence ID" value="CEH13605.1"/>
    <property type="molecule type" value="Genomic_DNA"/>
</dbReference>
<feature type="domain" description="Beta-glucuronidase C-terminal" evidence="3">
    <location>
        <begin position="498"/>
        <end position="600"/>
    </location>
</feature>
<dbReference type="PANTHER" id="PTHR36183">
    <property type="entry name" value="BETA-GLUCURONIDASE"/>
    <property type="match status" value="1"/>
</dbReference>
<dbReference type="Gene3D" id="2.60.40.1180">
    <property type="entry name" value="Golgi alpha-mannosidase II"/>
    <property type="match status" value="1"/>
</dbReference>
<proteinExistence type="predicted"/>
<dbReference type="PANTHER" id="PTHR36183:SF2">
    <property type="entry name" value="BETA-GLUCURONIDASE C-TERMINAL DOMAIN-CONTAINING PROTEIN"/>
    <property type="match status" value="1"/>
</dbReference>
<dbReference type="InterPro" id="IPR052974">
    <property type="entry name" value="GH79_Enzymes"/>
</dbReference>
<feature type="region of interest" description="Disordered" evidence="1">
    <location>
        <begin position="734"/>
        <end position="794"/>
    </location>
</feature>
<dbReference type="Pfam" id="PF16862">
    <property type="entry name" value="Glyco_hydro_79C"/>
    <property type="match status" value="1"/>
</dbReference>